<evidence type="ECO:0000313" key="2">
    <source>
        <dbReference type="EMBL" id="KAJ8429066.1"/>
    </source>
</evidence>
<sequence>MFQKFTLSFKSKAFEFFSDESEKVSLLNSPEKFIVEQKFAAVKPAPMPPVSAGKRSSNAQFNQTLIASLFATVSSLEASYLQLQNAHVPSFDEEAVKNADKALVSHLQTLSEFKQLYKHYYMRLTTGESSFHLFRFIMCIGAMAARALKSMVQGILLSFKGKSTYDLWICFLANDKFSKSNGALEDGILKDGSAELDAPNIYMH</sequence>
<dbReference type="Pfam" id="PF04859">
    <property type="entry name" value="DUF641"/>
    <property type="match status" value="1"/>
</dbReference>
<keyword evidence="3" id="KW-1185">Reference proteome</keyword>
<comment type="caution">
    <text evidence="2">The sequence shown here is derived from an EMBL/GenBank/DDBJ whole genome shotgun (WGS) entry which is preliminary data.</text>
</comment>
<dbReference type="InterPro" id="IPR006943">
    <property type="entry name" value="DUF641_pln"/>
</dbReference>
<dbReference type="Proteomes" id="UP001153076">
    <property type="component" value="Unassembled WGS sequence"/>
</dbReference>
<dbReference type="AlphaFoldDB" id="A0A9Q1JQD6"/>
<reference evidence="2" key="1">
    <citation type="submission" date="2022-04" db="EMBL/GenBank/DDBJ databases">
        <title>Carnegiea gigantea Genome sequencing and assembly v2.</title>
        <authorList>
            <person name="Copetti D."/>
            <person name="Sanderson M.J."/>
            <person name="Burquez A."/>
            <person name="Wojciechowski M.F."/>
        </authorList>
    </citation>
    <scope>NUCLEOTIDE SEQUENCE</scope>
    <source>
        <strain evidence="2">SGP5-SGP5p</strain>
        <tissue evidence="2">Aerial part</tissue>
    </source>
</reference>
<feature type="domain" description="DUF641" evidence="1">
    <location>
        <begin position="58"/>
        <end position="121"/>
    </location>
</feature>
<name>A0A9Q1JQD6_9CARY</name>
<dbReference type="GO" id="GO:0009959">
    <property type="term" value="P:negative gravitropism"/>
    <property type="evidence" value="ECO:0007669"/>
    <property type="project" value="InterPro"/>
</dbReference>
<proteinExistence type="predicted"/>
<evidence type="ECO:0000313" key="3">
    <source>
        <dbReference type="Proteomes" id="UP001153076"/>
    </source>
</evidence>
<dbReference type="OrthoDB" id="1915848at2759"/>
<organism evidence="2 3">
    <name type="scientific">Carnegiea gigantea</name>
    <dbReference type="NCBI Taxonomy" id="171969"/>
    <lineage>
        <taxon>Eukaryota</taxon>
        <taxon>Viridiplantae</taxon>
        <taxon>Streptophyta</taxon>
        <taxon>Embryophyta</taxon>
        <taxon>Tracheophyta</taxon>
        <taxon>Spermatophyta</taxon>
        <taxon>Magnoliopsida</taxon>
        <taxon>eudicotyledons</taxon>
        <taxon>Gunneridae</taxon>
        <taxon>Pentapetalae</taxon>
        <taxon>Caryophyllales</taxon>
        <taxon>Cactineae</taxon>
        <taxon>Cactaceae</taxon>
        <taxon>Cactoideae</taxon>
        <taxon>Echinocereeae</taxon>
        <taxon>Carnegiea</taxon>
    </lineage>
</organism>
<accession>A0A9Q1JQD6</accession>
<evidence type="ECO:0000259" key="1">
    <source>
        <dbReference type="Pfam" id="PF04859"/>
    </source>
</evidence>
<protein>
    <recommendedName>
        <fullName evidence="1">DUF641 domain-containing protein</fullName>
    </recommendedName>
</protein>
<dbReference type="PANTHER" id="PTHR31161">
    <property type="entry name" value="PROTEIN GRAVITROPIC IN THE LIGHT 1"/>
    <property type="match status" value="1"/>
</dbReference>
<dbReference type="GO" id="GO:0009639">
    <property type="term" value="P:response to red or far red light"/>
    <property type="evidence" value="ECO:0007669"/>
    <property type="project" value="InterPro"/>
</dbReference>
<gene>
    <name evidence="2" type="ORF">Cgig2_031357</name>
</gene>
<dbReference type="EMBL" id="JAKOGI010000940">
    <property type="protein sequence ID" value="KAJ8429066.1"/>
    <property type="molecule type" value="Genomic_DNA"/>
</dbReference>
<dbReference type="InterPro" id="IPR040225">
    <property type="entry name" value="GIL1-like"/>
</dbReference>